<reference evidence="2" key="1">
    <citation type="journal article" date="2020" name="bioRxiv">
        <title>Chromosome-level reference genome of the European wasp spider Argiope bruennichi: a resource for studies on range expansion and evolutionary adaptation.</title>
        <authorList>
            <person name="Sheffer M.M."/>
            <person name="Hoppe A."/>
            <person name="Krehenwinkel H."/>
            <person name="Uhl G."/>
            <person name="Kuss A.W."/>
            <person name="Jensen L."/>
            <person name="Jensen C."/>
            <person name="Gillespie R.G."/>
            <person name="Hoff K.J."/>
            <person name="Prost S."/>
        </authorList>
    </citation>
    <scope>NUCLEOTIDE SEQUENCE</scope>
</reference>
<sequence length="365" mass="44402">MNPIFLPSLQHMASVTIAVHIYCNRKIQSTYQKMNNIPSKTFDQELHVMYTGWKRIKEITMEILPPELPQSLKTRLADFIRPIQEQIDDWMYDHPYVYIYTYDNSYFNCISWKSDGTIDFLQTAKNMLRNKSFHFVGRFMMACTYFLEEDIWNLRGKMKGERLARKDNNVVIRFWRKWLKQRNNIHWSQMFCEHFINPKIISSDSAIRVTRIFDFLPQESRSNYLEEIVRLGHIDDVRLCLYKLDEQQRIQVMKSDPQGILIAFLKWPFQSQFMKMANQMWGYMTADQFYFVMSYFLLHYVLRILEYFNYLGLFREFWYSSPEFFKENIRNQKEFEVIEAILNYDKNSCTLSLEDAKKYFHLLRR</sequence>
<feature type="transmembrane region" description="Helical" evidence="1">
    <location>
        <begin position="280"/>
        <end position="302"/>
    </location>
</feature>
<protein>
    <submittedName>
        <fullName evidence="2">Uncharacterized protein</fullName>
    </submittedName>
</protein>
<comment type="caution">
    <text evidence="2">The sequence shown here is derived from an EMBL/GenBank/DDBJ whole genome shotgun (WGS) entry which is preliminary data.</text>
</comment>
<keyword evidence="1" id="KW-0472">Membrane</keyword>
<keyword evidence="1" id="KW-0812">Transmembrane</keyword>
<evidence type="ECO:0000313" key="2">
    <source>
        <dbReference type="EMBL" id="KAF8796921.1"/>
    </source>
</evidence>
<organism evidence="2 3">
    <name type="scientific">Argiope bruennichi</name>
    <name type="common">Wasp spider</name>
    <name type="synonym">Aranea bruennichi</name>
    <dbReference type="NCBI Taxonomy" id="94029"/>
    <lineage>
        <taxon>Eukaryota</taxon>
        <taxon>Metazoa</taxon>
        <taxon>Ecdysozoa</taxon>
        <taxon>Arthropoda</taxon>
        <taxon>Chelicerata</taxon>
        <taxon>Arachnida</taxon>
        <taxon>Araneae</taxon>
        <taxon>Araneomorphae</taxon>
        <taxon>Entelegynae</taxon>
        <taxon>Araneoidea</taxon>
        <taxon>Araneidae</taxon>
        <taxon>Argiope</taxon>
    </lineage>
</organism>
<evidence type="ECO:0000313" key="3">
    <source>
        <dbReference type="Proteomes" id="UP000807504"/>
    </source>
</evidence>
<dbReference type="Proteomes" id="UP000807504">
    <property type="component" value="Unassembled WGS sequence"/>
</dbReference>
<keyword evidence="3" id="KW-1185">Reference proteome</keyword>
<name>A0A8T0G129_ARGBR</name>
<accession>A0A8T0G129</accession>
<dbReference type="AlphaFoldDB" id="A0A8T0G129"/>
<reference evidence="2" key="2">
    <citation type="submission" date="2020-06" db="EMBL/GenBank/DDBJ databases">
        <authorList>
            <person name="Sheffer M."/>
        </authorList>
    </citation>
    <scope>NUCLEOTIDE SEQUENCE</scope>
</reference>
<gene>
    <name evidence="2" type="ORF">HNY73_001249</name>
</gene>
<proteinExistence type="predicted"/>
<evidence type="ECO:0000256" key="1">
    <source>
        <dbReference type="SAM" id="Phobius"/>
    </source>
</evidence>
<keyword evidence="1" id="KW-1133">Transmembrane helix</keyword>
<dbReference type="EMBL" id="JABXBU010000001">
    <property type="protein sequence ID" value="KAF8796921.1"/>
    <property type="molecule type" value="Genomic_DNA"/>
</dbReference>